<dbReference type="CDD" id="cd00067">
    <property type="entry name" value="GAL4"/>
    <property type="match status" value="1"/>
</dbReference>
<dbReference type="GO" id="GO:0005634">
    <property type="term" value="C:nucleus"/>
    <property type="evidence" value="ECO:0007669"/>
    <property type="project" value="UniProtKB-SubCell"/>
</dbReference>
<dbReference type="SMART" id="SM00066">
    <property type="entry name" value="GAL4"/>
    <property type="match status" value="1"/>
</dbReference>
<dbReference type="EMBL" id="JAJGCB010000036">
    <property type="protein sequence ID" value="KAJ8986516.1"/>
    <property type="molecule type" value="Genomic_DNA"/>
</dbReference>
<dbReference type="PANTHER" id="PTHR37534:SF49">
    <property type="entry name" value="LYSINE BIOSYNTHESIS REGULATORY PROTEIN LYS14"/>
    <property type="match status" value="1"/>
</dbReference>
<feature type="domain" description="Zn(2)-C6 fungal-type" evidence="6">
    <location>
        <begin position="8"/>
        <end position="37"/>
    </location>
</feature>
<gene>
    <name evidence="7" type="ORF">HRR80_009426</name>
</gene>
<comment type="subcellular location">
    <subcellularLocation>
        <location evidence="1">Nucleus</location>
    </subcellularLocation>
</comment>
<evidence type="ECO:0000259" key="6">
    <source>
        <dbReference type="PROSITE" id="PS50048"/>
    </source>
</evidence>
<dbReference type="InterPro" id="IPR001138">
    <property type="entry name" value="Zn2Cys6_DnaBD"/>
</dbReference>
<organism evidence="7 8">
    <name type="scientific">Exophiala dermatitidis</name>
    <name type="common">Black yeast-like fungus</name>
    <name type="synonym">Wangiella dermatitidis</name>
    <dbReference type="NCBI Taxonomy" id="5970"/>
    <lineage>
        <taxon>Eukaryota</taxon>
        <taxon>Fungi</taxon>
        <taxon>Dikarya</taxon>
        <taxon>Ascomycota</taxon>
        <taxon>Pezizomycotina</taxon>
        <taxon>Eurotiomycetes</taxon>
        <taxon>Chaetothyriomycetidae</taxon>
        <taxon>Chaetothyriales</taxon>
        <taxon>Herpotrichiellaceae</taxon>
        <taxon>Exophiala</taxon>
    </lineage>
</organism>
<dbReference type="InterPro" id="IPR036864">
    <property type="entry name" value="Zn2-C6_fun-type_DNA-bd_sf"/>
</dbReference>
<dbReference type="PANTHER" id="PTHR37534">
    <property type="entry name" value="TRANSCRIPTIONAL ACTIVATOR PROTEIN UGA3"/>
    <property type="match status" value="1"/>
</dbReference>
<dbReference type="Gene3D" id="4.10.240.10">
    <property type="entry name" value="Zn(2)-C6 fungal-type DNA-binding domain"/>
    <property type="match status" value="1"/>
</dbReference>
<keyword evidence="5" id="KW-0539">Nucleus</keyword>
<dbReference type="GO" id="GO:0000981">
    <property type="term" value="F:DNA-binding transcription factor activity, RNA polymerase II-specific"/>
    <property type="evidence" value="ECO:0007669"/>
    <property type="project" value="InterPro"/>
</dbReference>
<dbReference type="InterPro" id="IPR021858">
    <property type="entry name" value="Fun_TF"/>
</dbReference>
<sequence length="520" mass="57943">MASRSRRGCIDCKKAKVKCDEVHPFCGTCKRRGRECSGYRPITTARKVLETGSTQTAEISLTNQEVVGVGSPDAISFSRNFHRQDATGCCSVPLSSPASRASSVSSVSPIVKHNAQIQAPPLQRALAIVPPGTVQPSDEPFIAVYFMRHPSELVFGDEFIQEMNSNVLLVFQDNPQAVSDSLSAIGEVYLRDSPLPVLSFVPNRKARILARLRNMDNLGLSLELLLTTMLGLCAVEIIDASYHETQISSIPSLMENLAMMLDHHLHKGLALSQLARYFIRALARQDMMLALTRLHPPHIPTDYWVDDDCMRHADRFMGYTSTLMPLLAELSAFAGEVRRSLNETVDEGILNTACSTPFQHSPDVLNRAALLKSKIELWHPTVDTKLSFNSLRRFLLHANAYRAASLLYLHRILNPAGTSPPADETAVAMAYEVMVHTPAMEEDIRMSLWPVFLASCEVYNECDRITATKMLSAVCKGRKTITAMRTNSFVVNRVWAARDNGGDWDWMRLAQRYPQELLPI</sequence>
<dbReference type="PROSITE" id="PS50048">
    <property type="entry name" value="ZN2_CY6_FUNGAL_2"/>
    <property type="match status" value="1"/>
</dbReference>
<dbReference type="GO" id="GO:0045944">
    <property type="term" value="P:positive regulation of transcription by RNA polymerase II"/>
    <property type="evidence" value="ECO:0007669"/>
    <property type="project" value="TreeGrafter"/>
</dbReference>
<dbReference type="GO" id="GO:0008270">
    <property type="term" value="F:zinc ion binding"/>
    <property type="evidence" value="ECO:0007669"/>
    <property type="project" value="InterPro"/>
</dbReference>
<evidence type="ECO:0000313" key="7">
    <source>
        <dbReference type="EMBL" id="KAJ8986516.1"/>
    </source>
</evidence>
<evidence type="ECO:0000256" key="4">
    <source>
        <dbReference type="ARBA" id="ARBA00023163"/>
    </source>
</evidence>
<dbReference type="PROSITE" id="PS00463">
    <property type="entry name" value="ZN2_CY6_FUNGAL_1"/>
    <property type="match status" value="1"/>
</dbReference>
<keyword evidence="2" id="KW-0805">Transcription regulation</keyword>
<evidence type="ECO:0000256" key="2">
    <source>
        <dbReference type="ARBA" id="ARBA00023015"/>
    </source>
</evidence>
<keyword evidence="4" id="KW-0804">Transcription</keyword>
<dbReference type="AlphaFoldDB" id="A0AAN6ELP8"/>
<evidence type="ECO:0000256" key="3">
    <source>
        <dbReference type="ARBA" id="ARBA00023125"/>
    </source>
</evidence>
<reference evidence="7" key="1">
    <citation type="submission" date="2023-01" db="EMBL/GenBank/DDBJ databases">
        <title>Exophiala dermititidis isolated from Cystic Fibrosis Patient.</title>
        <authorList>
            <person name="Kurbessoian T."/>
            <person name="Crocker A."/>
            <person name="Murante D."/>
            <person name="Hogan D.A."/>
            <person name="Stajich J.E."/>
        </authorList>
    </citation>
    <scope>NUCLEOTIDE SEQUENCE</scope>
    <source>
        <strain evidence="7">Ex8</strain>
    </source>
</reference>
<dbReference type="Pfam" id="PF11951">
    <property type="entry name" value="Fungal_trans_2"/>
    <property type="match status" value="1"/>
</dbReference>
<dbReference type="GO" id="GO:0000976">
    <property type="term" value="F:transcription cis-regulatory region binding"/>
    <property type="evidence" value="ECO:0007669"/>
    <property type="project" value="TreeGrafter"/>
</dbReference>
<keyword evidence="3" id="KW-0238">DNA-binding</keyword>
<protein>
    <recommendedName>
        <fullName evidence="6">Zn(2)-C6 fungal-type domain-containing protein</fullName>
    </recommendedName>
</protein>
<evidence type="ECO:0000256" key="5">
    <source>
        <dbReference type="ARBA" id="ARBA00023242"/>
    </source>
</evidence>
<accession>A0AAN6ELP8</accession>
<dbReference type="Pfam" id="PF00172">
    <property type="entry name" value="Zn_clus"/>
    <property type="match status" value="1"/>
</dbReference>
<evidence type="ECO:0000313" key="8">
    <source>
        <dbReference type="Proteomes" id="UP001161757"/>
    </source>
</evidence>
<name>A0AAN6ELP8_EXODE</name>
<comment type="caution">
    <text evidence="7">The sequence shown here is derived from an EMBL/GenBank/DDBJ whole genome shotgun (WGS) entry which is preliminary data.</text>
</comment>
<dbReference type="Proteomes" id="UP001161757">
    <property type="component" value="Unassembled WGS sequence"/>
</dbReference>
<proteinExistence type="predicted"/>
<dbReference type="SUPFAM" id="SSF57701">
    <property type="entry name" value="Zn2/Cys6 DNA-binding domain"/>
    <property type="match status" value="1"/>
</dbReference>
<evidence type="ECO:0000256" key="1">
    <source>
        <dbReference type="ARBA" id="ARBA00004123"/>
    </source>
</evidence>